<dbReference type="EMBL" id="GBRH01198465">
    <property type="protein sequence ID" value="JAD99430.1"/>
    <property type="molecule type" value="Transcribed_RNA"/>
</dbReference>
<name>A0A0A9ENH5_ARUDO</name>
<accession>A0A0A9ENH5</accession>
<protein>
    <submittedName>
        <fullName evidence="1">Uncharacterized protein</fullName>
    </submittedName>
</protein>
<evidence type="ECO:0000313" key="1">
    <source>
        <dbReference type="EMBL" id="JAD99430.1"/>
    </source>
</evidence>
<reference evidence="1" key="1">
    <citation type="submission" date="2014-09" db="EMBL/GenBank/DDBJ databases">
        <authorList>
            <person name="Magalhaes I.L.F."/>
            <person name="Oliveira U."/>
            <person name="Santos F.R."/>
            <person name="Vidigal T.H.D.A."/>
            <person name="Brescovit A.D."/>
            <person name="Santos A.J."/>
        </authorList>
    </citation>
    <scope>NUCLEOTIDE SEQUENCE</scope>
    <source>
        <tissue evidence="1">Shoot tissue taken approximately 20 cm above the soil surface</tissue>
    </source>
</reference>
<dbReference type="AlphaFoldDB" id="A0A0A9ENH5"/>
<sequence>MDSNIRTASSRKLNLVYMEIKELLTSAIAFDPLWTTIL</sequence>
<proteinExistence type="predicted"/>
<organism evidence="1">
    <name type="scientific">Arundo donax</name>
    <name type="common">Giant reed</name>
    <name type="synonym">Donax arundinaceus</name>
    <dbReference type="NCBI Taxonomy" id="35708"/>
    <lineage>
        <taxon>Eukaryota</taxon>
        <taxon>Viridiplantae</taxon>
        <taxon>Streptophyta</taxon>
        <taxon>Embryophyta</taxon>
        <taxon>Tracheophyta</taxon>
        <taxon>Spermatophyta</taxon>
        <taxon>Magnoliopsida</taxon>
        <taxon>Liliopsida</taxon>
        <taxon>Poales</taxon>
        <taxon>Poaceae</taxon>
        <taxon>PACMAD clade</taxon>
        <taxon>Arundinoideae</taxon>
        <taxon>Arundineae</taxon>
        <taxon>Arundo</taxon>
    </lineage>
</organism>
<reference evidence="1" key="2">
    <citation type="journal article" date="2015" name="Data Brief">
        <title>Shoot transcriptome of the giant reed, Arundo donax.</title>
        <authorList>
            <person name="Barrero R.A."/>
            <person name="Guerrero F.D."/>
            <person name="Moolhuijzen P."/>
            <person name="Goolsby J.A."/>
            <person name="Tidwell J."/>
            <person name="Bellgard S.E."/>
            <person name="Bellgard M.I."/>
        </authorList>
    </citation>
    <scope>NUCLEOTIDE SEQUENCE</scope>
    <source>
        <tissue evidence="1">Shoot tissue taken approximately 20 cm above the soil surface</tissue>
    </source>
</reference>